<dbReference type="Gene3D" id="3.40.50.850">
    <property type="entry name" value="Isochorismatase-like"/>
    <property type="match status" value="1"/>
</dbReference>
<evidence type="ECO:0000259" key="2">
    <source>
        <dbReference type="Pfam" id="PF00857"/>
    </source>
</evidence>
<keyword evidence="1 3" id="KW-0378">Hydrolase</keyword>
<dbReference type="RefSeq" id="WP_126380787.1">
    <property type="nucleotide sequence ID" value="NZ_AP017378.1"/>
</dbReference>
<dbReference type="SUPFAM" id="SSF52499">
    <property type="entry name" value="Isochorismatase-like hydrolases"/>
    <property type="match status" value="1"/>
</dbReference>
<dbReference type="PANTHER" id="PTHR43540">
    <property type="entry name" value="PEROXYUREIDOACRYLATE/UREIDOACRYLATE AMIDOHYDROLASE-RELATED"/>
    <property type="match status" value="1"/>
</dbReference>
<proteinExistence type="predicted"/>
<protein>
    <submittedName>
        <fullName evidence="3">Isochorismatase hydrolase</fullName>
    </submittedName>
</protein>
<accession>A0A2Z6B2M4</accession>
<dbReference type="InterPro" id="IPR000868">
    <property type="entry name" value="Isochorismatase-like_dom"/>
</dbReference>
<dbReference type="OrthoDB" id="9791276at2"/>
<sequence>MQTEQKTALVIIDVQNDYFPGGRWALEGAEAAGERARQVLGRCREQGVPVFHVRHSAPQGSPLLEVGTWGADIHPCVTPDRGETVIVKTKPNSFLGTDLQIGLQEAGATHLFVVGMMTNNCVDSTVRGAVEMGYTCTVLHDACAAMAFEFQGESLTAAVVHSVFMAELAFAYGEVMSTQQWLNRMN</sequence>
<name>A0A2Z6B2M4_9BACT</name>
<dbReference type="InterPro" id="IPR050272">
    <property type="entry name" value="Isochorismatase-like_hydrls"/>
</dbReference>
<dbReference type="Proteomes" id="UP000269883">
    <property type="component" value="Chromosome"/>
</dbReference>
<dbReference type="EMBL" id="AP017378">
    <property type="protein sequence ID" value="BBD09769.1"/>
    <property type="molecule type" value="Genomic_DNA"/>
</dbReference>
<gene>
    <name evidence="3" type="ORF">DFE_3043</name>
</gene>
<organism evidence="3 4">
    <name type="scientific">Desulfovibrio ferrophilus</name>
    <dbReference type="NCBI Taxonomy" id="241368"/>
    <lineage>
        <taxon>Bacteria</taxon>
        <taxon>Pseudomonadati</taxon>
        <taxon>Thermodesulfobacteriota</taxon>
        <taxon>Desulfovibrionia</taxon>
        <taxon>Desulfovibrionales</taxon>
        <taxon>Desulfovibrionaceae</taxon>
        <taxon>Desulfovibrio</taxon>
    </lineage>
</organism>
<dbReference type="PANTHER" id="PTHR43540:SF1">
    <property type="entry name" value="ISOCHORISMATASE HYDROLASE"/>
    <property type="match status" value="1"/>
</dbReference>
<feature type="domain" description="Isochorismatase-like" evidence="2">
    <location>
        <begin position="7"/>
        <end position="158"/>
    </location>
</feature>
<dbReference type="CDD" id="cd01014">
    <property type="entry name" value="nicotinamidase_related"/>
    <property type="match status" value="1"/>
</dbReference>
<dbReference type="InterPro" id="IPR036380">
    <property type="entry name" value="Isochorismatase-like_sf"/>
</dbReference>
<evidence type="ECO:0000313" key="4">
    <source>
        <dbReference type="Proteomes" id="UP000269883"/>
    </source>
</evidence>
<dbReference type="AlphaFoldDB" id="A0A2Z6B2M4"/>
<dbReference type="KEGG" id="dfl:DFE_3043"/>
<dbReference type="GO" id="GO:0016787">
    <property type="term" value="F:hydrolase activity"/>
    <property type="evidence" value="ECO:0007669"/>
    <property type="project" value="UniProtKB-KW"/>
</dbReference>
<evidence type="ECO:0000313" key="3">
    <source>
        <dbReference type="EMBL" id="BBD09769.1"/>
    </source>
</evidence>
<keyword evidence="4" id="KW-1185">Reference proteome</keyword>
<reference evidence="3 4" key="1">
    <citation type="journal article" date="2018" name="Sci. Adv.">
        <title>Multi-heme cytochromes provide a pathway for survival in energy-limited environments.</title>
        <authorList>
            <person name="Deng X."/>
            <person name="Dohmae N."/>
            <person name="Nealson K.H."/>
            <person name="Hashimoto K."/>
            <person name="Okamoto A."/>
        </authorList>
    </citation>
    <scope>NUCLEOTIDE SEQUENCE [LARGE SCALE GENOMIC DNA]</scope>
    <source>
        <strain evidence="3 4">IS5</strain>
    </source>
</reference>
<dbReference type="Pfam" id="PF00857">
    <property type="entry name" value="Isochorismatase"/>
    <property type="match status" value="1"/>
</dbReference>
<evidence type="ECO:0000256" key="1">
    <source>
        <dbReference type="ARBA" id="ARBA00022801"/>
    </source>
</evidence>